<evidence type="ECO:0000313" key="2">
    <source>
        <dbReference type="EMBL" id="MFD5098267.1"/>
    </source>
</evidence>
<comment type="caution">
    <text evidence="2">The sequence shown here is derived from an EMBL/GenBank/DDBJ whole genome shotgun (WGS) entry which is preliminary data.</text>
</comment>
<evidence type="ECO:0000259" key="1">
    <source>
        <dbReference type="Pfam" id="PF13358"/>
    </source>
</evidence>
<evidence type="ECO:0000313" key="3">
    <source>
        <dbReference type="Proteomes" id="UP001598448"/>
    </source>
</evidence>
<dbReference type="EMBL" id="JBHXIJ010000017">
    <property type="protein sequence ID" value="MFD5098267.1"/>
    <property type="molecule type" value="Genomic_DNA"/>
</dbReference>
<dbReference type="Gene3D" id="3.30.420.10">
    <property type="entry name" value="Ribonuclease H-like superfamily/Ribonuclease H"/>
    <property type="match status" value="1"/>
</dbReference>
<name>A0ABW6FHA4_9ACTN</name>
<keyword evidence="3" id="KW-1185">Reference proteome</keyword>
<proteinExistence type="predicted"/>
<dbReference type="Proteomes" id="UP001598448">
    <property type="component" value="Unassembled WGS sequence"/>
</dbReference>
<organism evidence="2 3">
    <name type="scientific">Streptomyces albidochromogenes</name>
    <dbReference type="NCBI Taxonomy" id="329524"/>
    <lineage>
        <taxon>Bacteria</taxon>
        <taxon>Bacillati</taxon>
        <taxon>Actinomycetota</taxon>
        <taxon>Actinomycetes</taxon>
        <taxon>Kitasatosporales</taxon>
        <taxon>Streptomycetaceae</taxon>
        <taxon>Streptomyces</taxon>
    </lineage>
</organism>
<dbReference type="Pfam" id="PF13358">
    <property type="entry name" value="DDE_3"/>
    <property type="match status" value="1"/>
</dbReference>
<accession>A0ABW6FHA4</accession>
<reference evidence="2 3" key="1">
    <citation type="submission" date="2024-09" db="EMBL/GenBank/DDBJ databases">
        <title>The Natural Products Discovery Center: Release of the First 8490 Sequenced Strains for Exploring Actinobacteria Biosynthetic Diversity.</title>
        <authorList>
            <person name="Kalkreuter E."/>
            <person name="Kautsar S.A."/>
            <person name="Yang D."/>
            <person name="Bader C.D."/>
            <person name="Teijaro C.N."/>
            <person name="Fluegel L."/>
            <person name="Davis C.M."/>
            <person name="Simpson J.R."/>
            <person name="Lauterbach L."/>
            <person name="Steele A.D."/>
            <person name="Gui C."/>
            <person name="Meng S."/>
            <person name="Li G."/>
            <person name="Viehrig K."/>
            <person name="Ye F."/>
            <person name="Su P."/>
            <person name="Kiefer A.F."/>
            <person name="Nichols A."/>
            <person name="Cepeda A.J."/>
            <person name="Yan W."/>
            <person name="Fan B."/>
            <person name="Jiang Y."/>
            <person name="Adhikari A."/>
            <person name="Zheng C.-J."/>
            <person name="Schuster L."/>
            <person name="Cowan T.M."/>
            <person name="Smanski M.J."/>
            <person name="Chevrette M.G."/>
            <person name="De Carvalho L.P.S."/>
            <person name="Shen B."/>
        </authorList>
    </citation>
    <scope>NUCLEOTIDE SEQUENCE [LARGE SCALE GENOMIC DNA]</scope>
    <source>
        <strain evidence="2 3">NPDC058348</strain>
    </source>
</reference>
<feature type="domain" description="Tc1-like transposase DDE" evidence="1">
    <location>
        <begin position="118"/>
        <end position="197"/>
    </location>
</feature>
<dbReference type="RefSeq" id="WP_386708911.1">
    <property type="nucleotide sequence ID" value="NZ_JBHXIJ010000017.1"/>
</dbReference>
<dbReference type="InterPro" id="IPR036397">
    <property type="entry name" value="RNaseH_sf"/>
</dbReference>
<sequence length="230" mass="26065">MCSWVSERAAYAFAQYTDEIINSKRTTSRQHRGTPAPAALLPLLDDLRLEGAVTVACHRPKLSDAMFAVLEAELDKGPIAHGWPDQRWTHDVAGHLPDAVTPWLESWSGGRKNFPWVEYRDRLVAAHQQLGGPIVLIWDNLNVHKDRRMRAFIDTRDWITAYHLPPCTPNLNPVEGIWSILGRTSQANTAFTDPDHLIQRLRHGLRQLQYRSDAIDGYRRTGSPLPEPAP</sequence>
<gene>
    <name evidence="2" type="ORF">ACFWJN_04680</name>
</gene>
<dbReference type="InterPro" id="IPR038717">
    <property type="entry name" value="Tc1-like_DDE_dom"/>
</dbReference>
<protein>
    <submittedName>
        <fullName evidence="2">Transposase</fullName>
    </submittedName>
</protein>